<dbReference type="Proteomes" id="UP000783796">
    <property type="component" value="Unassembled WGS sequence"/>
</dbReference>
<dbReference type="SUPFAM" id="SSF49464">
    <property type="entry name" value="Carboxypeptidase regulatory domain-like"/>
    <property type="match status" value="1"/>
</dbReference>
<feature type="signal peptide" evidence="1">
    <location>
        <begin position="1"/>
        <end position="19"/>
    </location>
</feature>
<dbReference type="GO" id="GO:0004180">
    <property type="term" value="F:carboxypeptidase activity"/>
    <property type="evidence" value="ECO:0007669"/>
    <property type="project" value="UniProtKB-KW"/>
</dbReference>
<protein>
    <submittedName>
        <fullName evidence="2">Carboxypeptidase-like regulatory domain-containing protein</fullName>
    </submittedName>
</protein>
<dbReference type="Gene3D" id="2.170.130.10">
    <property type="entry name" value="TonB-dependent receptor, plug domain"/>
    <property type="match status" value="1"/>
</dbReference>
<evidence type="ECO:0000256" key="1">
    <source>
        <dbReference type="SAM" id="SignalP"/>
    </source>
</evidence>
<comment type="caution">
    <text evidence="2">The sequence shown here is derived from an EMBL/GenBank/DDBJ whole genome shotgun (WGS) entry which is preliminary data.</text>
</comment>
<name>A0A948TA36_9BACT</name>
<dbReference type="InterPro" id="IPR008969">
    <property type="entry name" value="CarboxyPept-like_regulatory"/>
</dbReference>
<gene>
    <name evidence="2" type="ORF">H9777_03190</name>
</gene>
<keyword evidence="2" id="KW-0645">Protease</keyword>
<evidence type="ECO:0000313" key="2">
    <source>
        <dbReference type="EMBL" id="MBU3837323.1"/>
    </source>
</evidence>
<keyword evidence="1" id="KW-0732">Signal</keyword>
<evidence type="ECO:0000313" key="3">
    <source>
        <dbReference type="Proteomes" id="UP000783796"/>
    </source>
</evidence>
<reference evidence="2" key="2">
    <citation type="submission" date="2021-04" db="EMBL/GenBank/DDBJ databases">
        <authorList>
            <person name="Gilroy R."/>
        </authorList>
    </citation>
    <scope>NUCLEOTIDE SEQUENCE</scope>
    <source>
        <strain evidence="2">G4-2901</strain>
    </source>
</reference>
<accession>A0A948TA36</accession>
<keyword evidence="2" id="KW-0121">Carboxypeptidase</keyword>
<sequence>MVRIILLCFSLAVSLCLPAQSSAVFSGKVVDTSENGMYGVNIVAYNESGRQLCYAISDAEGYFTLKPVGGIAYIRFSFLGYESQTVKYNPAVNKVVVRMKETSFQLREVSVKAERISERGDTLTYSVAGFKQIQDHSIADVIRKMPGLEVKPNGSISYQGKSINHFYIEGLDLMGSQYAQASNNISADKVESVQVLENHQAVKSLRDIEFSDKAALNIVLKDDAKSVWTGLADIGLGWAEKSDGFLYENRLMGMNFKKNFQTLLLYKNTNTGTNIADEILSLSDLLEYRGEANIISLLDLGGPAFDAERYTFNKSHLLSGNWLWRTGKDSDLRIQASGLFDSEEQLRKSSTTYLDFDGSPIITEDWNVESRRKEAKGEITYTLNKERTYLKSISKVYSDWNVSHGNILYNDRLTVLSVKPYKRMLSEDLLLSHTTPGGNVIQFNSSTGYTRLPGQLLTINGSRQLLDMDLFSSKNHVQYKKKFGALYFENMVGFDSRYQKINSTDWKLQQLYWSPSVSLKHKGHELTAKAKVSYVNQLLDNSGNGAADKLRSSDLWIEPNLNWRWEMSPTSKLILDYRLTADPYDAKKLVTEPLFTSYAQCTVG</sequence>
<dbReference type="EMBL" id="JAHLFW010000033">
    <property type="protein sequence ID" value="MBU3837323.1"/>
    <property type="molecule type" value="Genomic_DNA"/>
</dbReference>
<feature type="chain" id="PRO_5037946961" evidence="1">
    <location>
        <begin position="20"/>
        <end position="604"/>
    </location>
</feature>
<reference evidence="2" key="1">
    <citation type="journal article" date="2021" name="PeerJ">
        <title>Extensive microbial diversity within the chicken gut microbiome revealed by metagenomics and culture.</title>
        <authorList>
            <person name="Gilroy R."/>
            <person name="Ravi A."/>
            <person name="Getino M."/>
            <person name="Pursley I."/>
            <person name="Horton D.L."/>
            <person name="Alikhan N.F."/>
            <person name="Baker D."/>
            <person name="Gharbi K."/>
            <person name="Hall N."/>
            <person name="Watson M."/>
            <person name="Adriaenssens E.M."/>
            <person name="Foster-Nyarko E."/>
            <person name="Jarju S."/>
            <person name="Secka A."/>
            <person name="Antonio M."/>
            <person name="Oren A."/>
            <person name="Chaudhuri R.R."/>
            <person name="La Ragione R."/>
            <person name="Hildebrand F."/>
            <person name="Pallen M.J."/>
        </authorList>
    </citation>
    <scope>NUCLEOTIDE SEQUENCE</scope>
    <source>
        <strain evidence="2">G4-2901</strain>
    </source>
</reference>
<feature type="non-terminal residue" evidence="2">
    <location>
        <position position="604"/>
    </location>
</feature>
<dbReference type="InterPro" id="IPR037066">
    <property type="entry name" value="Plug_dom_sf"/>
</dbReference>
<dbReference type="AlphaFoldDB" id="A0A948TA36"/>
<keyword evidence="2" id="KW-0378">Hydrolase</keyword>
<dbReference type="SUPFAM" id="SSF56935">
    <property type="entry name" value="Porins"/>
    <property type="match status" value="1"/>
</dbReference>
<dbReference type="Pfam" id="PF13715">
    <property type="entry name" value="CarbopepD_reg_2"/>
    <property type="match status" value="1"/>
</dbReference>
<proteinExistence type="predicted"/>
<organism evidence="2 3">
    <name type="scientific">Candidatus Phocaeicola faecigallinarum</name>
    <dbReference type="NCBI Taxonomy" id="2838732"/>
    <lineage>
        <taxon>Bacteria</taxon>
        <taxon>Pseudomonadati</taxon>
        <taxon>Bacteroidota</taxon>
        <taxon>Bacteroidia</taxon>
        <taxon>Bacteroidales</taxon>
        <taxon>Bacteroidaceae</taxon>
        <taxon>Phocaeicola</taxon>
    </lineage>
</organism>